<protein>
    <submittedName>
        <fullName evidence="6">Vesicular glutamate transporter</fullName>
    </submittedName>
</protein>
<dbReference type="OrthoDB" id="2985014at2759"/>
<dbReference type="SUPFAM" id="SSF103473">
    <property type="entry name" value="MFS general substrate transporter"/>
    <property type="match status" value="1"/>
</dbReference>
<dbReference type="InterPro" id="IPR036259">
    <property type="entry name" value="MFS_trans_sf"/>
</dbReference>
<feature type="transmembrane region" description="Helical" evidence="5">
    <location>
        <begin position="460"/>
        <end position="482"/>
    </location>
</feature>
<evidence type="ECO:0000256" key="5">
    <source>
        <dbReference type="SAM" id="Phobius"/>
    </source>
</evidence>
<name>A0A2A3EFB2_APICC</name>
<dbReference type="Proteomes" id="UP000242457">
    <property type="component" value="Unassembled WGS sequence"/>
</dbReference>
<dbReference type="Pfam" id="PF07690">
    <property type="entry name" value="MFS_1"/>
    <property type="match status" value="1"/>
</dbReference>
<accession>A0A2A3EFB2</accession>
<keyword evidence="7" id="KW-1185">Reference proteome</keyword>
<gene>
    <name evidence="6" type="ORF">APICC_09350</name>
</gene>
<feature type="transmembrane region" description="Helical" evidence="5">
    <location>
        <begin position="164"/>
        <end position="183"/>
    </location>
</feature>
<sequence>MAALVRLKRGSVQLRHAALEMKETLFVLRFKETKVEVVCIARNSNEIIGIESHDKRAAVRARHIVAALVAVGFALCGAVEVSSSVALLANQKDNHAIIDTSWHCEMLVNISSRNRTEDFEVILMELPPEERAESIMREAFLWGQVAGPILGGCLVWGRSGPSMVFSRAVLSACLASLLVPAAWRGPSHVALRLFQGLCTGATMPAAHMLAMTWFKSTHRSWYFSCYAAVSVGYCLTGWIGTAVVRSFGRDSLCYGLVCIALCWYFSFGRFVKDTPKSYQHDTNIVITNHKERPMFYEYYTNNPCFQKINEAAVIPWGKLLRSVPVWASAVATMGNQWGDATLALGMTKYLKLIYGFSTANDSVLTTLPHIGHFMAALTCGLLVDHVRESKIVSTTTARKLVVYTAHFIPAALLFVAGYAGCQALGAAWLGIAALLVSGTAPAGALAAIADLAPVESPACAAAACALCSTLGAAGLLAANYFVTQALHGSVNRRIPISVLTSGFLLQIAGSWRLVFGVASVVLLTTAAVFLALGKGTPQPWIPSVARPRSHDAIYEQDALELDYEDVAVQTEPFNPYPLEEDAESARNIWQEVKKEYVETNVQNLMIYVPVM</sequence>
<dbReference type="Gene3D" id="1.20.1250.20">
    <property type="entry name" value="MFS general substrate transporter like domains"/>
    <property type="match status" value="2"/>
</dbReference>
<dbReference type="GO" id="GO:0016020">
    <property type="term" value="C:membrane"/>
    <property type="evidence" value="ECO:0007669"/>
    <property type="project" value="UniProtKB-SubCell"/>
</dbReference>
<dbReference type="InterPro" id="IPR011701">
    <property type="entry name" value="MFS"/>
</dbReference>
<dbReference type="GO" id="GO:0022857">
    <property type="term" value="F:transmembrane transporter activity"/>
    <property type="evidence" value="ECO:0007669"/>
    <property type="project" value="InterPro"/>
</dbReference>
<evidence type="ECO:0000256" key="2">
    <source>
        <dbReference type="ARBA" id="ARBA00022692"/>
    </source>
</evidence>
<feature type="transmembrane region" description="Helical" evidence="5">
    <location>
        <begin position="426"/>
        <end position="448"/>
    </location>
</feature>
<dbReference type="GO" id="GO:0006820">
    <property type="term" value="P:monoatomic anion transport"/>
    <property type="evidence" value="ECO:0007669"/>
    <property type="project" value="TreeGrafter"/>
</dbReference>
<evidence type="ECO:0000256" key="1">
    <source>
        <dbReference type="ARBA" id="ARBA00004141"/>
    </source>
</evidence>
<proteinExistence type="predicted"/>
<feature type="transmembrane region" description="Helical" evidence="5">
    <location>
        <begin position="139"/>
        <end position="157"/>
    </location>
</feature>
<dbReference type="InterPro" id="IPR050382">
    <property type="entry name" value="MFS_Na/Anion_cotransporter"/>
</dbReference>
<dbReference type="PANTHER" id="PTHR11662:SF411">
    <property type="entry name" value="GH05102P"/>
    <property type="match status" value="1"/>
</dbReference>
<keyword evidence="2 5" id="KW-0812">Transmembrane</keyword>
<evidence type="ECO:0000313" key="6">
    <source>
        <dbReference type="EMBL" id="PBC30408.1"/>
    </source>
</evidence>
<feature type="transmembrane region" description="Helical" evidence="5">
    <location>
        <begin position="513"/>
        <end position="532"/>
    </location>
</feature>
<evidence type="ECO:0000256" key="3">
    <source>
        <dbReference type="ARBA" id="ARBA00022989"/>
    </source>
</evidence>
<organism evidence="6 7">
    <name type="scientific">Apis cerana cerana</name>
    <name type="common">Oriental honeybee</name>
    <dbReference type="NCBI Taxonomy" id="94128"/>
    <lineage>
        <taxon>Eukaryota</taxon>
        <taxon>Metazoa</taxon>
        <taxon>Ecdysozoa</taxon>
        <taxon>Arthropoda</taxon>
        <taxon>Hexapoda</taxon>
        <taxon>Insecta</taxon>
        <taxon>Pterygota</taxon>
        <taxon>Neoptera</taxon>
        <taxon>Endopterygota</taxon>
        <taxon>Hymenoptera</taxon>
        <taxon>Apocrita</taxon>
        <taxon>Aculeata</taxon>
        <taxon>Apoidea</taxon>
        <taxon>Anthophila</taxon>
        <taxon>Apidae</taxon>
        <taxon>Apis</taxon>
    </lineage>
</organism>
<feature type="transmembrane region" description="Helical" evidence="5">
    <location>
        <begin position="64"/>
        <end position="89"/>
    </location>
</feature>
<dbReference type="STRING" id="94128.A0A2A3EFB2"/>
<dbReference type="PANTHER" id="PTHR11662">
    <property type="entry name" value="SOLUTE CARRIER FAMILY 17"/>
    <property type="match status" value="1"/>
</dbReference>
<evidence type="ECO:0000313" key="7">
    <source>
        <dbReference type="Proteomes" id="UP000242457"/>
    </source>
</evidence>
<keyword evidence="3 5" id="KW-1133">Transmembrane helix</keyword>
<feature type="transmembrane region" description="Helical" evidence="5">
    <location>
        <begin position="221"/>
        <end position="240"/>
    </location>
</feature>
<feature type="transmembrane region" description="Helical" evidence="5">
    <location>
        <begin position="189"/>
        <end position="209"/>
    </location>
</feature>
<dbReference type="EMBL" id="KZ288262">
    <property type="protein sequence ID" value="PBC30408.1"/>
    <property type="molecule type" value="Genomic_DNA"/>
</dbReference>
<evidence type="ECO:0000256" key="4">
    <source>
        <dbReference type="ARBA" id="ARBA00023136"/>
    </source>
</evidence>
<dbReference type="AlphaFoldDB" id="A0A2A3EFB2"/>
<feature type="transmembrane region" description="Helical" evidence="5">
    <location>
        <begin position="400"/>
        <end position="420"/>
    </location>
</feature>
<comment type="subcellular location">
    <subcellularLocation>
        <location evidence="1">Membrane</location>
        <topology evidence="1">Multi-pass membrane protein</topology>
    </subcellularLocation>
</comment>
<keyword evidence="4 5" id="KW-0472">Membrane</keyword>
<feature type="transmembrane region" description="Helical" evidence="5">
    <location>
        <begin position="252"/>
        <end position="271"/>
    </location>
</feature>
<reference evidence="6 7" key="1">
    <citation type="submission" date="2014-07" db="EMBL/GenBank/DDBJ databases">
        <title>Genomic and transcriptomic analysis on Apis cerana provide comprehensive insights into honey bee biology.</title>
        <authorList>
            <person name="Diao Q."/>
            <person name="Sun L."/>
            <person name="Zheng H."/>
            <person name="Zheng H."/>
            <person name="Xu S."/>
            <person name="Wang S."/>
            <person name="Zeng Z."/>
            <person name="Hu F."/>
            <person name="Su S."/>
            <person name="Wu J."/>
        </authorList>
    </citation>
    <scope>NUCLEOTIDE SEQUENCE [LARGE SCALE GENOMIC DNA]</scope>
    <source>
        <tissue evidence="6">Pupae without intestine</tissue>
    </source>
</reference>